<comment type="caution">
    <text evidence="2">The sequence shown here is derived from an EMBL/GenBank/DDBJ whole genome shotgun (WGS) entry which is preliminary data.</text>
</comment>
<dbReference type="AlphaFoldDB" id="A0A150TCH6"/>
<sequence>MDFIQRLSLYISIAAFAFLVIGLFKPWVMVWWEDVQNRRKVIRIYGTIAIISGLTHLILKWLD</sequence>
<dbReference type="EMBL" id="JEME01003110">
    <property type="protein sequence ID" value="KYG02331.1"/>
    <property type="molecule type" value="Genomic_DNA"/>
</dbReference>
<keyword evidence="1" id="KW-1133">Transmembrane helix</keyword>
<keyword evidence="1" id="KW-0812">Transmembrane</keyword>
<evidence type="ECO:0000313" key="2">
    <source>
        <dbReference type="EMBL" id="KYG02331.1"/>
    </source>
</evidence>
<feature type="transmembrane region" description="Helical" evidence="1">
    <location>
        <begin position="44"/>
        <end position="62"/>
    </location>
</feature>
<protein>
    <submittedName>
        <fullName evidence="2">Uncharacterized protein</fullName>
    </submittedName>
</protein>
<organism evidence="2 3">
    <name type="scientific">Sorangium cellulosum</name>
    <name type="common">Polyangium cellulosum</name>
    <dbReference type="NCBI Taxonomy" id="56"/>
    <lineage>
        <taxon>Bacteria</taxon>
        <taxon>Pseudomonadati</taxon>
        <taxon>Myxococcota</taxon>
        <taxon>Polyangia</taxon>
        <taxon>Polyangiales</taxon>
        <taxon>Polyangiaceae</taxon>
        <taxon>Sorangium</taxon>
    </lineage>
</organism>
<name>A0A150TCH6_SORCE</name>
<evidence type="ECO:0000256" key="1">
    <source>
        <dbReference type="SAM" id="Phobius"/>
    </source>
</evidence>
<keyword evidence="1" id="KW-0472">Membrane</keyword>
<proteinExistence type="predicted"/>
<gene>
    <name evidence="2" type="ORF">BE21_55040</name>
</gene>
<accession>A0A150TCH6</accession>
<reference evidence="2 3" key="1">
    <citation type="submission" date="2014-02" db="EMBL/GenBank/DDBJ databases">
        <title>The small core and large imbalanced accessory genome model reveals a collaborative survival strategy of Sorangium cellulosum strains in nature.</title>
        <authorList>
            <person name="Han K."/>
            <person name="Peng R."/>
            <person name="Blom J."/>
            <person name="Li Y.-Z."/>
        </authorList>
    </citation>
    <scope>NUCLEOTIDE SEQUENCE [LARGE SCALE GENOMIC DNA]</scope>
    <source>
        <strain evidence="2 3">So0007-03</strain>
    </source>
</reference>
<dbReference type="Proteomes" id="UP000075502">
    <property type="component" value="Unassembled WGS sequence"/>
</dbReference>
<feature type="transmembrane region" description="Helical" evidence="1">
    <location>
        <begin position="7"/>
        <end position="24"/>
    </location>
</feature>
<evidence type="ECO:0000313" key="3">
    <source>
        <dbReference type="Proteomes" id="UP000075502"/>
    </source>
</evidence>